<keyword evidence="1" id="KW-1133">Transmembrane helix</keyword>
<dbReference type="PANTHER" id="PTHR30572:SF4">
    <property type="entry name" value="ABC TRANSPORTER PERMEASE YTRF"/>
    <property type="match status" value="1"/>
</dbReference>
<evidence type="ECO:0000313" key="2">
    <source>
        <dbReference type="EMBL" id="GID14522.1"/>
    </source>
</evidence>
<feature type="transmembrane region" description="Helical" evidence="1">
    <location>
        <begin position="318"/>
        <end position="342"/>
    </location>
</feature>
<comment type="caution">
    <text evidence="2">The sequence shown here is derived from an EMBL/GenBank/DDBJ whole genome shotgun (WGS) entry which is preliminary data.</text>
</comment>
<feature type="transmembrane region" description="Helical" evidence="1">
    <location>
        <begin position="1002"/>
        <end position="1027"/>
    </location>
</feature>
<accession>A0A8J3J9V2</accession>
<gene>
    <name evidence="2" type="ORF">Aru02nite_54110</name>
</gene>
<feature type="transmembrane region" description="Helical" evidence="1">
    <location>
        <begin position="958"/>
        <end position="982"/>
    </location>
</feature>
<keyword evidence="3" id="KW-1185">Reference proteome</keyword>
<evidence type="ECO:0000256" key="1">
    <source>
        <dbReference type="SAM" id="Phobius"/>
    </source>
</evidence>
<dbReference type="GO" id="GO:0022857">
    <property type="term" value="F:transmembrane transporter activity"/>
    <property type="evidence" value="ECO:0007669"/>
    <property type="project" value="TreeGrafter"/>
</dbReference>
<protein>
    <recommendedName>
        <fullName evidence="4">FtsX-like permease family protein</fullName>
    </recommendedName>
</protein>
<organism evidence="2 3">
    <name type="scientific">Actinocatenispora rupis</name>
    <dbReference type="NCBI Taxonomy" id="519421"/>
    <lineage>
        <taxon>Bacteria</taxon>
        <taxon>Bacillati</taxon>
        <taxon>Actinomycetota</taxon>
        <taxon>Actinomycetes</taxon>
        <taxon>Micromonosporales</taxon>
        <taxon>Micromonosporaceae</taxon>
        <taxon>Actinocatenispora</taxon>
    </lineage>
</organism>
<keyword evidence="1" id="KW-0812">Transmembrane</keyword>
<evidence type="ECO:0000313" key="3">
    <source>
        <dbReference type="Proteomes" id="UP000612808"/>
    </source>
</evidence>
<dbReference type="GO" id="GO:0005886">
    <property type="term" value="C:plasma membrane"/>
    <property type="evidence" value="ECO:0007669"/>
    <property type="project" value="TreeGrafter"/>
</dbReference>
<feature type="transmembrane region" description="Helical" evidence="1">
    <location>
        <begin position="478"/>
        <end position="503"/>
    </location>
</feature>
<feature type="transmembrane region" description="Helical" evidence="1">
    <location>
        <begin position="363"/>
        <end position="388"/>
    </location>
</feature>
<keyword evidence="1" id="KW-0472">Membrane</keyword>
<sequence length="1039" mass="107321">MRRTLSDTASAVRLAVAGLRYRGTRSAVVGVLAVLATAAAVLGPAYSRAAEQSTLLDHLRAAPSWLTGFSVSSTGVAGDNTPAAVAGARGPSPTSDALARIPVDYLTRNAARTMLADRYYGAPVGGVQSTVALPSIDGDVTTGRLVYRQGYCQRLRPVEGRCPQHTGEVLASTRSPYKVGARVVVTASAQIDPQVGDAGRTTVTVVGRYAVPRDTAGGYWFNHGYFDAAVFMKQNAEYRRIDSFFGSERTVHALGVAEYTTMADFPLRVESVRLDDVATLRAELSAGRRQVDAAGLSVSSPLTGVLSDVDSERDQVTVAALLVAVQLVLLCWFVLFGVVRGATDERGPELGLAKLRGLSGWRVAGFGLTEIGLLVLAATPVGVAVGLAGTQVVAWLGLAAGVHAELRLPVLVAAVAAFAGALVAAALAVRRTVTGPVIDLLRRVPVRAHRLRAGVTEGVLVAAALAACYELLTGAGGRLGLLAGGLVAVVAGVVAGRLLPLALRRAVRTAGRRGRVPALLAAARLSRRGQVPRTVALVTVAVALLCYGVVTWDVAGRNEAQRAGTALGAATVYSVGAETATDLRAAVRKADPSGTQAMAVARGLYGSGDGTSEILAVDSDRLARVGYWQSSFADVAPDTLARRLRPTAPAPVTVASGPLAVTVDVGSASPGLALVALLSDPHRQEQVVRLGRLTAGRHTLTGTVDCTGCRLVGFDLYRGPDTPAAIRGSYTLVSVRQRGADLVGFAGGWRAVESTLGQPVSAVSTSAKGAAVRFDSPGGEDLRVLYGDTPYPLPAVTTGRLATRHGTFRGPGLYGLDQAYRVVGSARTLPAIGTGVMVDLTYADRVASFGESLDTPLRFQVWAAPDAPASLRQRLTAAGLTVTGVDSIAARRDRLARQGPALALRLYLIAAVAALLLAAGTVLVTAYLTARPVLYEVAALRAAGVSPRLVRRAGWREYGLLLGVAVVAGALAGGVGAALAVPHLPQLASSGGPPPLWWPGPWWPLGAVAGSAVLLAAVTAALVGTLVRRGVPGRLRGPQ</sequence>
<dbReference type="PANTHER" id="PTHR30572">
    <property type="entry name" value="MEMBRANE COMPONENT OF TRANSPORTER-RELATED"/>
    <property type="match status" value="1"/>
</dbReference>
<proteinExistence type="predicted"/>
<dbReference type="EMBL" id="BOMB01000031">
    <property type="protein sequence ID" value="GID14522.1"/>
    <property type="molecule type" value="Genomic_DNA"/>
</dbReference>
<dbReference type="InterPro" id="IPR050250">
    <property type="entry name" value="Macrolide_Exporter_MacB"/>
</dbReference>
<feature type="transmembrane region" description="Helical" evidence="1">
    <location>
        <begin position="534"/>
        <end position="552"/>
    </location>
</feature>
<dbReference type="RefSeq" id="WP_203662331.1">
    <property type="nucleotide sequence ID" value="NZ_BAAAZM010000018.1"/>
</dbReference>
<dbReference type="AlphaFoldDB" id="A0A8J3J9V2"/>
<evidence type="ECO:0008006" key="4">
    <source>
        <dbReference type="Google" id="ProtNLM"/>
    </source>
</evidence>
<feature type="transmembrane region" description="Helical" evidence="1">
    <location>
        <begin position="906"/>
        <end position="928"/>
    </location>
</feature>
<reference evidence="2" key="1">
    <citation type="submission" date="2021-01" db="EMBL/GenBank/DDBJ databases">
        <title>Whole genome shotgun sequence of Actinocatenispora rupis NBRC 107355.</title>
        <authorList>
            <person name="Komaki H."/>
            <person name="Tamura T."/>
        </authorList>
    </citation>
    <scope>NUCLEOTIDE SEQUENCE</scope>
    <source>
        <strain evidence="2">NBRC 107355</strain>
    </source>
</reference>
<feature type="transmembrane region" description="Helical" evidence="1">
    <location>
        <begin position="408"/>
        <end position="429"/>
    </location>
</feature>
<name>A0A8J3J9V2_9ACTN</name>
<dbReference type="Proteomes" id="UP000612808">
    <property type="component" value="Unassembled WGS sequence"/>
</dbReference>
<feature type="transmembrane region" description="Helical" evidence="1">
    <location>
        <begin position="450"/>
        <end position="472"/>
    </location>
</feature>